<feature type="domain" description="OmpA-like" evidence="6">
    <location>
        <begin position="217"/>
        <end position="330"/>
    </location>
</feature>
<organism evidence="7 8">
    <name type="scientific">Zemynaea arenosa</name>
    <dbReference type="NCBI Taxonomy" id="2561931"/>
    <lineage>
        <taxon>Bacteria</taxon>
        <taxon>Pseudomonadati</taxon>
        <taxon>Pseudomonadota</taxon>
        <taxon>Betaproteobacteria</taxon>
        <taxon>Burkholderiales</taxon>
        <taxon>Oxalobacteraceae</taxon>
        <taxon>Telluria group</taxon>
        <taxon>Zemynaea</taxon>
    </lineage>
</organism>
<dbReference type="InterPro" id="IPR036737">
    <property type="entry name" value="OmpA-like_sf"/>
</dbReference>
<dbReference type="Proteomes" id="UP000298438">
    <property type="component" value="Unassembled WGS sequence"/>
</dbReference>
<dbReference type="EMBL" id="SPVF01000161">
    <property type="protein sequence ID" value="TFW18456.1"/>
    <property type="molecule type" value="Genomic_DNA"/>
</dbReference>
<keyword evidence="3" id="KW-0998">Cell outer membrane</keyword>
<evidence type="ECO:0000256" key="2">
    <source>
        <dbReference type="ARBA" id="ARBA00023136"/>
    </source>
</evidence>
<comment type="subcellular location">
    <subcellularLocation>
        <location evidence="1">Cell outer membrane</location>
    </subcellularLocation>
</comment>
<dbReference type="SUPFAM" id="SSF103088">
    <property type="entry name" value="OmpA-like"/>
    <property type="match status" value="1"/>
</dbReference>
<feature type="chain" id="PRO_5021386279" evidence="5">
    <location>
        <begin position="22"/>
        <end position="330"/>
    </location>
</feature>
<dbReference type="InterPro" id="IPR050330">
    <property type="entry name" value="Bact_OuterMem_StrucFunc"/>
</dbReference>
<sequence length="330" mass="35454">MNQCSAFLAAVVLLASGAAAAAAPDYDTDYAGGKDSPLISRFKGSTLFMYGDESAGSARVVGTNKGKPVLLPVEGRIANRVYWSPRGASPLEVHRNYRQALAAGGYEIVYECEELRCKADNTQDLVHNLPREVKWREFHPMVQGIFNSGNRPGFHLVSARKAAGQGYVYVQVALAQGSSDKPYVGRVQQFVQVVEPTTIETGKVTVDARAIGEGLKRDGKIALYGVNFDFNKAVLREDSAAQLAEMANALKAAPALKVFIVGHTDNQGDFESNLALSQRRAQAVAEALSSKYGIAAARMTARGVANLAPVASNGDEPGRARNRRVELVVR</sequence>
<evidence type="ECO:0000256" key="5">
    <source>
        <dbReference type="SAM" id="SignalP"/>
    </source>
</evidence>
<evidence type="ECO:0000256" key="1">
    <source>
        <dbReference type="ARBA" id="ARBA00004442"/>
    </source>
</evidence>
<dbReference type="OrthoDB" id="345640at2"/>
<proteinExistence type="predicted"/>
<dbReference type="RefSeq" id="WP_135207664.1">
    <property type="nucleotide sequence ID" value="NZ_SPVF01000161.1"/>
</dbReference>
<evidence type="ECO:0000313" key="7">
    <source>
        <dbReference type="EMBL" id="TFW18456.1"/>
    </source>
</evidence>
<dbReference type="InterPro" id="IPR006664">
    <property type="entry name" value="OMP_bac"/>
</dbReference>
<dbReference type="Gene3D" id="3.30.1330.60">
    <property type="entry name" value="OmpA-like domain"/>
    <property type="match status" value="1"/>
</dbReference>
<dbReference type="GO" id="GO:0009279">
    <property type="term" value="C:cell outer membrane"/>
    <property type="evidence" value="ECO:0007669"/>
    <property type="project" value="UniProtKB-SubCell"/>
</dbReference>
<dbReference type="PRINTS" id="PR01021">
    <property type="entry name" value="OMPADOMAIN"/>
</dbReference>
<dbReference type="CDD" id="cd07185">
    <property type="entry name" value="OmpA_C-like"/>
    <property type="match status" value="1"/>
</dbReference>
<keyword evidence="8" id="KW-1185">Reference proteome</keyword>
<evidence type="ECO:0000256" key="4">
    <source>
        <dbReference type="PROSITE-ProRule" id="PRU00473"/>
    </source>
</evidence>
<dbReference type="InterPro" id="IPR006665">
    <property type="entry name" value="OmpA-like"/>
</dbReference>
<keyword evidence="5" id="KW-0732">Signal</keyword>
<dbReference type="PANTHER" id="PTHR30329:SF21">
    <property type="entry name" value="LIPOPROTEIN YIAD-RELATED"/>
    <property type="match status" value="1"/>
</dbReference>
<accession>A0A4Y9SA44</accession>
<evidence type="ECO:0000256" key="3">
    <source>
        <dbReference type="ARBA" id="ARBA00023237"/>
    </source>
</evidence>
<dbReference type="Pfam" id="PF00691">
    <property type="entry name" value="OmpA"/>
    <property type="match status" value="1"/>
</dbReference>
<evidence type="ECO:0000313" key="8">
    <source>
        <dbReference type="Proteomes" id="UP000298438"/>
    </source>
</evidence>
<dbReference type="AlphaFoldDB" id="A0A4Y9SA44"/>
<dbReference type="PANTHER" id="PTHR30329">
    <property type="entry name" value="STATOR ELEMENT OF FLAGELLAR MOTOR COMPLEX"/>
    <property type="match status" value="1"/>
</dbReference>
<reference evidence="7 8" key="1">
    <citation type="submission" date="2019-03" db="EMBL/GenBank/DDBJ databases">
        <title>Draft Genome Sequence of Massilia arenosa sp. nov., a Novel Massilia Species Isolated from a Sandy-loam Maize Soil.</title>
        <authorList>
            <person name="Raths R."/>
            <person name="Peta V."/>
            <person name="Bucking H."/>
        </authorList>
    </citation>
    <scope>NUCLEOTIDE SEQUENCE [LARGE SCALE GENOMIC DNA]</scope>
    <source>
        <strain evidence="7 8">MC02</strain>
    </source>
</reference>
<comment type="caution">
    <text evidence="7">The sequence shown here is derived from an EMBL/GenBank/DDBJ whole genome shotgun (WGS) entry which is preliminary data.</text>
</comment>
<keyword evidence="2 4" id="KW-0472">Membrane</keyword>
<gene>
    <name evidence="7" type="ORF">E4L96_13055</name>
</gene>
<dbReference type="PROSITE" id="PS51123">
    <property type="entry name" value="OMPA_2"/>
    <property type="match status" value="1"/>
</dbReference>
<protein>
    <submittedName>
        <fullName evidence="7">OmpA family protein</fullName>
    </submittedName>
</protein>
<feature type="signal peptide" evidence="5">
    <location>
        <begin position="1"/>
        <end position="21"/>
    </location>
</feature>
<evidence type="ECO:0000259" key="6">
    <source>
        <dbReference type="PROSITE" id="PS51123"/>
    </source>
</evidence>
<name>A0A4Y9SA44_9BURK</name>